<dbReference type="Gene3D" id="3.40.50.1820">
    <property type="entry name" value="alpha/beta hydrolase"/>
    <property type="match status" value="1"/>
</dbReference>
<sequence length="353" mass="38018">MKRRRAGQIGGAASAAALGLVAGGRAVRRAARRKNNDVYADENFALIDEDRASVVSADDGIELAVREFGPPDAPVTAIFIHGFSNRMTSFHLQRRLLSQRWGTDVRMVFFDLRGHGLSGQPPDEHCSIDQLGADLVSVVRATAPRGPLLLVGHSMGGMTVLAAARLQPDLFRDRVIGVGLLSTTAAGLSQVGLGRNLRSPAIDGFRLAVRASPGVVQFGRMAARALVWPVLHAASFRTEVSPSLARFAYEMIDETSVVTIVKFLRALELHDESDALPVLASLPTLVLSGDADLVIPTSGARRLAAALPHSELVVVHRAGHMVHLEFPDLVNDAIERLLDRALEFHESDPTHAR</sequence>
<dbReference type="RefSeq" id="WP_199703228.1">
    <property type="nucleotide sequence ID" value="NZ_JAEMNV010000002.1"/>
</dbReference>
<dbReference type="Proteomes" id="UP000655868">
    <property type="component" value="Unassembled WGS sequence"/>
</dbReference>
<keyword evidence="4" id="KW-1185">Reference proteome</keyword>
<protein>
    <submittedName>
        <fullName evidence="3">Alpha/beta hydrolase</fullName>
    </submittedName>
</protein>
<dbReference type="PANTHER" id="PTHR43433">
    <property type="entry name" value="HYDROLASE, ALPHA/BETA FOLD FAMILY PROTEIN"/>
    <property type="match status" value="1"/>
</dbReference>
<proteinExistence type="predicted"/>
<keyword evidence="3" id="KW-0378">Hydrolase</keyword>
<evidence type="ECO:0000313" key="4">
    <source>
        <dbReference type="Proteomes" id="UP000655868"/>
    </source>
</evidence>
<dbReference type="PRINTS" id="PR00412">
    <property type="entry name" value="EPOXHYDRLASE"/>
</dbReference>
<dbReference type="InterPro" id="IPR050471">
    <property type="entry name" value="AB_hydrolase"/>
</dbReference>
<evidence type="ECO:0000313" key="3">
    <source>
        <dbReference type="EMBL" id="MBJ8338552.1"/>
    </source>
</evidence>
<dbReference type="InterPro" id="IPR000639">
    <property type="entry name" value="Epox_hydrolase-like"/>
</dbReference>
<keyword evidence="1" id="KW-0560">Oxidoreductase</keyword>
<name>A0A934U248_9NOCA</name>
<keyword evidence="1" id="KW-0575">Peroxidase</keyword>
<dbReference type="AlphaFoldDB" id="A0A934U248"/>
<dbReference type="Pfam" id="PF00561">
    <property type="entry name" value="Abhydrolase_1"/>
    <property type="match status" value="1"/>
</dbReference>
<gene>
    <name evidence="3" type="ORF">JGU71_06625</name>
</gene>
<dbReference type="GO" id="GO:0016787">
    <property type="term" value="F:hydrolase activity"/>
    <property type="evidence" value="ECO:0007669"/>
    <property type="project" value="UniProtKB-KW"/>
</dbReference>
<feature type="domain" description="AB hydrolase-1" evidence="2">
    <location>
        <begin position="78"/>
        <end position="327"/>
    </location>
</feature>
<reference evidence="3" key="1">
    <citation type="submission" date="2020-12" db="EMBL/GenBank/DDBJ databases">
        <title>Antrihabitans popcorni sp. nov. and Antrihabitans auranticaus sp. nov., isolated from a larva cave.</title>
        <authorList>
            <person name="Lee S.D."/>
            <person name="Kim I.S."/>
        </authorList>
    </citation>
    <scope>NUCLEOTIDE SEQUENCE</scope>
    <source>
        <strain evidence="3">YC3-6</strain>
    </source>
</reference>
<comment type="caution">
    <text evidence="3">The sequence shown here is derived from an EMBL/GenBank/DDBJ whole genome shotgun (WGS) entry which is preliminary data.</text>
</comment>
<evidence type="ECO:0000259" key="2">
    <source>
        <dbReference type="Pfam" id="PF00561"/>
    </source>
</evidence>
<dbReference type="InterPro" id="IPR000073">
    <property type="entry name" value="AB_hydrolase_1"/>
</dbReference>
<dbReference type="EMBL" id="JAEMNV010000002">
    <property type="protein sequence ID" value="MBJ8338552.1"/>
    <property type="molecule type" value="Genomic_DNA"/>
</dbReference>
<accession>A0A934U248</accession>
<dbReference type="InterPro" id="IPR029058">
    <property type="entry name" value="AB_hydrolase_fold"/>
</dbReference>
<organism evidence="3 4">
    <name type="scientific">Antrihabitans stalagmiti</name>
    <dbReference type="NCBI Taxonomy" id="2799499"/>
    <lineage>
        <taxon>Bacteria</taxon>
        <taxon>Bacillati</taxon>
        <taxon>Actinomycetota</taxon>
        <taxon>Actinomycetes</taxon>
        <taxon>Mycobacteriales</taxon>
        <taxon>Nocardiaceae</taxon>
        <taxon>Antrihabitans</taxon>
    </lineage>
</organism>
<dbReference type="SUPFAM" id="SSF53474">
    <property type="entry name" value="alpha/beta-Hydrolases"/>
    <property type="match status" value="1"/>
</dbReference>
<dbReference type="GO" id="GO:0004601">
    <property type="term" value="F:peroxidase activity"/>
    <property type="evidence" value="ECO:0007669"/>
    <property type="project" value="UniProtKB-KW"/>
</dbReference>
<evidence type="ECO:0000256" key="1">
    <source>
        <dbReference type="ARBA" id="ARBA00022559"/>
    </source>
</evidence>
<dbReference type="PANTHER" id="PTHR43433:SF5">
    <property type="entry name" value="AB HYDROLASE-1 DOMAIN-CONTAINING PROTEIN"/>
    <property type="match status" value="1"/>
</dbReference>